<keyword evidence="7" id="KW-1185">Reference proteome</keyword>
<dbReference type="PATRIC" id="fig|1225564.3.peg.1330"/>
<protein>
    <submittedName>
        <fullName evidence="6">2-alkenal reductase</fullName>
    </submittedName>
</protein>
<gene>
    <name evidence="6" type="ORF">AA309_04835</name>
</gene>
<accession>A0A0H1RNL8</accession>
<dbReference type="RefSeq" id="WP_047187846.1">
    <property type="nucleotide sequence ID" value="NZ_LCYG01000015.1"/>
</dbReference>
<dbReference type="Pfam" id="PF13365">
    <property type="entry name" value="Trypsin_2"/>
    <property type="match status" value="1"/>
</dbReference>
<dbReference type="GO" id="GO:0006508">
    <property type="term" value="P:proteolysis"/>
    <property type="evidence" value="ECO:0007669"/>
    <property type="project" value="UniProtKB-KW"/>
</dbReference>
<name>A0A0H1RNL8_9HYPH</name>
<dbReference type="SUPFAM" id="SSF50156">
    <property type="entry name" value="PDZ domain-like"/>
    <property type="match status" value="1"/>
</dbReference>
<dbReference type="Gene3D" id="2.40.10.10">
    <property type="entry name" value="Trypsin-like serine proteases"/>
    <property type="match status" value="2"/>
</dbReference>
<dbReference type="Pfam" id="PF13180">
    <property type="entry name" value="PDZ_2"/>
    <property type="match status" value="1"/>
</dbReference>
<dbReference type="GO" id="GO:0004252">
    <property type="term" value="F:serine-type endopeptidase activity"/>
    <property type="evidence" value="ECO:0007669"/>
    <property type="project" value="InterPro"/>
</dbReference>
<dbReference type="OrthoDB" id="9758917at2"/>
<reference evidence="6 7" key="1">
    <citation type="submission" date="2015-05" db="EMBL/GenBank/DDBJ databases">
        <title>Draft genome sequence of Microvirga vignae strain BR3299, a novel nitrogen fixing bacteria isolated from Brazil semi-aired region.</title>
        <authorList>
            <person name="Zilli J.E."/>
            <person name="Passos S.R."/>
            <person name="Leite J."/>
            <person name="Baldani J.I."/>
            <person name="Xavier G.R."/>
            <person name="Rumjaneck N.G."/>
            <person name="Simoes-Araujo J.L."/>
        </authorList>
    </citation>
    <scope>NUCLEOTIDE SEQUENCE [LARGE SCALE GENOMIC DNA]</scope>
    <source>
        <strain evidence="6 7">BR3299</strain>
    </source>
</reference>
<dbReference type="EMBL" id="LCYG01000015">
    <property type="protein sequence ID" value="KLK94282.1"/>
    <property type="molecule type" value="Genomic_DNA"/>
</dbReference>
<dbReference type="SUPFAM" id="SSF50494">
    <property type="entry name" value="Trypsin-like serine proteases"/>
    <property type="match status" value="1"/>
</dbReference>
<feature type="domain" description="PDZ" evidence="5">
    <location>
        <begin position="250"/>
        <end position="347"/>
    </location>
</feature>
<dbReference type="InterPro" id="IPR001478">
    <property type="entry name" value="PDZ"/>
</dbReference>
<evidence type="ECO:0000256" key="4">
    <source>
        <dbReference type="ARBA" id="ARBA00022825"/>
    </source>
</evidence>
<dbReference type="PRINTS" id="PR00834">
    <property type="entry name" value="PROTEASES2C"/>
</dbReference>
<dbReference type="InterPro" id="IPR009003">
    <property type="entry name" value="Peptidase_S1_PA"/>
</dbReference>
<evidence type="ECO:0000256" key="2">
    <source>
        <dbReference type="ARBA" id="ARBA00022670"/>
    </source>
</evidence>
<dbReference type="PANTHER" id="PTHR43343:SF3">
    <property type="entry name" value="PROTEASE DO-LIKE 8, CHLOROPLASTIC"/>
    <property type="match status" value="1"/>
</dbReference>
<dbReference type="InterPro" id="IPR001940">
    <property type="entry name" value="Peptidase_S1C"/>
</dbReference>
<evidence type="ECO:0000256" key="3">
    <source>
        <dbReference type="ARBA" id="ARBA00022801"/>
    </source>
</evidence>
<organism evidence="6 7">
    <name type="scientific">Microvirga vignae</name>
    <dbReference type="NCBI Taxonomy" id="1225564"/>
    <lineage>
        <taxon>Bacteria</taxon>
        <taxon>Pseudomonadati</taxon>
        <taxon>Pseudomonadota</taxon>
        <taxon>Alphaproteobacteria</taxon>
        <taxon>Hyphomicrobiales</taxon>
        <taxon>Methylobacteriaceae</taxon>
        <taxon>Microvirga</taxon>
    </lineage>
</organism>
<evidence type="ECO:0000313" key="6">
    <source>
        <dbReference type="EMBL" id="KLK94282.1"/>
    </source>
</evidence>
<dbReference type="Proteomes" id="UP000035489">
    <property type="component" value="Unassembled WGS sequence"/>
</dbReference>
<dbReference type="PROSITE" id="PS50106">
    <property type="entry name" value="PDZ"/>
    <property type="match status" value="1"/>
</dbReference>
<dbReference type="PANTHER" id="PTHR43343">
    <property type="entry name" value="PEPTIDASE S12"/>
    <property type="match status" value="1"/>
</dbReference>
<dbReference type="InterPro" id="IPR051201">
    <property type="entry name" value="Chloro_Bact_Ser_Proteases"/>
</dbReference>
<comment type="similarity">
    <text evidence="1">Belongs to the peptidase S1C family.</text>
</comment>
<keyword evidence="3" id="KW-0378">Hydrolase</keyword>
<dbReference type="AlphaFoldDB" id="A0A0H1RNL8"/>
<dbReference type="FunFam" id="2.40.10.10:FF:000001">
    <property type="entry name" value="Periplasmic serine protease DegS"/>
    <property type="match status" value="1"/>
</dbReference>
<comment type="caution">
    <text evidence="6">The sequence shown here is derived from an EMBL/GenBank/DDBJ whole genome shotgun (WGS) entry which is preliminary data.</text>
</comment>
<dbReference type="InterPro" id="IPR036034">
    <property type="entry name" value="PDZ_sf"/>
</dbReference>
<sequence>MQERATRIIMLVVAVLLAILVLQPYVDTYLLSARQPQPVVARGDLSDLERSTIRVFETVAPSVVQVVSMSARGGPATEAEPSGSGTGFVWDAAGHVVTNDHVVANGAGFVVRLASGEVVPAEVVGQAPNYDLAVLRLGRRGSLPAPVAVGTSADLKVGQTAYAIGNPFGLDQSLTTGIISALKRRLPTSGGREIADVIQTDAAINPGNSGGPLLDSAGRLIGVNTAIFSPSGANAGIGFAIPVDVVNRVVPELIRNGRVPTPGIGILAANETLAAQLGVTGVIVAGVAPGSPAEQAGLRGVDPAMGAIGDIIVGIGDAPVRRLSDLTDQLERAGVGQSVALKVMRDDRTRTVEVRVIDVGEVAQRPRRP</sequence>
<dbReference type="STRING" id="1225564.AA309_04835"/>
<evidence type="ECO:0000313" key="7">
    <source>
        <dbReference type="Proteomes" id="UP000035489"/>
    </source>
</evidence>
<proteinExistence type="inferred from homology"/>
<dbReference type="SMART" id="SM00228">
    <property type="entry name" value="PDZ"/>
    <property type="match status" value="1"/>
</dbReference>
<dbReference type="Gene3D" id="2.30.42.10">
    <property type="match status" value="1"/>
</dbReference>
<keyword evidence="2" id="KW-0645">Protease</keyword>
<dbReference type="InterPro" id="IPR043504">
    <property type="entry name" value="Peptidase_S1_PA_chymotrypsin"/>
</dbReference>
<keyword evidence="4" id="KW-0720">Serine protease</keyword>
<evidence type="ECO:0000259" key="5">
    <source>
        <dbReference type="PROSITE" id="PS50106"/>
    </source>
</evidence>
<evidence type="ECO:0000256" key="1">
    <source>
        <dbReference type="ARBA" id="ARBA00010541"/>
    </source>
</evidence>